<gene>
    <name evidence="1" type="ORF">GCK32_012633</name>
</gene>
<dbReference type="EMBL" id="WIXE01002276">
    <property type="protein sequence ID" value="KAK5984956.1"/>
    <property type="molecule type" value="Genomic_DNA"/>
</dbReference>
<comment type="caution">
    <text evidence="1">The sequence shown here is derived from an EMBL/GenBank/DDBJ whole genome shotgun (WGS) entry which is preliminary data.</text>
</comment>
<keyword evidence="2" id="KW-1185">Reference proteome</keyword>
<sequence length="75" mass="9345">YWFQKYGPRTRNAIINDAFAVAAVNRLDYVTVLRLLEYLKHEKRYVRKLLKPLYEERFFQDVTEHYKDDNRFQDR</sequence>
<name>A0AAN8FSC5_TRICO</name>
<reference evidence="1 2" key="1">
    <citation type="submission" date="2019-10" db="EMBL/GenBank/DDBJ databases">
        <title>Assembly and Annotation for the nematode Trichostrongylus colubriformis.</title>
        <authorList>
            <person name="Martin J."/>
        </authorList>
    </citation>
    <scope>NUCLEOTIDE SEQUENCE [LARGE SCALE GENOMIC DNA]</scope>
    <source>
        <strain evidence="1">G859</strain>
        <tissue evidence="1">Whole worm</tissue>
    </source>
</reference>
<feature type="non-terminal residue" evidence="1">
    <location>
        <position position="1"/>
    </location>
</feature>
<accession>A0AAN8FSC5</accession>
<protein>
    <submittedName>
        <fullName evidence="1">Uncharacterized protein</fullName>
    </submittedName>
</protein>
<proteinExistence type="predicted"/>
<dbReference type="Proteomes" id="UP001331761">
    <property type="component" value="Unassembled WGS sequence"/>
</dbReference>
<dbReference type="Gene3D" id="1.10.3480.20">
    <property type="match status" value="1"/>
</dbReference>
<evidence type="ECO:0000313" key="1">
    <source>
        <dbReference type="EMBL" id="KAK5984956.1"/>
    </source>
</evidence>
<organism evidence="1 2">
    <name type="scientific">Trichostrongylus colubriformis</name>
    <name type="common">Black scour worm</name>
    <dbReference type="NCBI Taxonomy" id="6319"/>
    <lineage>
        <taxon>Eukaryota</taxon>
        <taxon>Metazoa</taxon>
        <taxon>Ecdysozoa</taxon>
        <taxon>Nematoda</taxon>
        <taxon>Chromadorea</taxon>
        <taxon>Rhabditida</taxon>
        <taxon>Rhabditina</taxon>
        <taxon>Rhabditomorpha</taxon>
        <taxon>Strongyloidea</taxon>
        <taxon>Trichostrongylidae</taxon>
        <taxon>Trichostrongylus</taxon>
    </lineage>
</organism>
<dbReference type="AlphaFoldDB" id="A0AAN8FSC5"/>
<evidence type="ECO:0000313" key="2">
    <source>
        <dbReference type="Proteomes" id="UP001331761"/>
    </source>
</evidence>